<sequence length="467" mass="51119">MTRTRYRKGALLGLLAAGLVLGLAYASTRDEQPSRAGAPPTAAAPATPAPAAAPPGGEDAGTVDLARQEADAFAQKVMEALRIAGVRDALNYDPERFLIWTPSADGGQGLTLFLTNVYDDYRAAPPGQRTRVLERIISVHQAPPSAPEAYAQARPALLPVIRPRSYFEMLQVRGTADSPSAAWRPLGEVLAVSLVQDLPDSMRYIHPGDLERWGVSFDEAYAHALANLRARSREPLVSIGPGVCAAAWGDSYSPSRLLLDEVVKRCLVRGEPVVLAPGRDLLLITGAQDEQGLRQVAELAAEALEAPRPMDGRALRRTASGWVPFLPARASASWPALHRLALRSEVRDYADQTEQLNALHLEKGVELFAASLLVAEDEDGRIRTHTLWVNGIQTLLPRADSIIFMEEERGPEAPPVAVVPWEQVVRDVGHLLVREEGLYPERYRLKGFPTPKHFERWKAERTAREVP</sequence>
<reference evidence="2 3" key="1">
    <citation type="submission" date="2022-11" db="EMBL/GenBank/DDBJ databases">
        <title>Minimal conservation of predation-associated metabolite biosynthetic gene clusters underscores biosynthetic potential of Myxococcota including descriptions for ten novel species: Archangium lansinium sp. nov., Myxococcus landrumus sp. nov., Nannocystis bai.</title>
        <authorList>
            <person name="Ahearne A."/>
            <person name="Stevens C."/>
            <person name="Phillips K."/>
        </authorList>
    </citation>
    <scope>NUCLEOTIDE SEQUENCE [LARGE SCALE GENOMIC DNA]</scope>
    <source>
        <strain evidence="2 3">MIWBW</strain>
    </source>
</reference>
<dbReference type="RefSeq" id="WP_267541345.1">
    <property type="nucleotide sequence ID" value="NZ_JAPNKA010000001.1"/>
</dbReference>
<evidence type="ECO:0000313" key="3">
    <source>
        <dbReference type="Proteomes" id="UP001207654"/>
    </source>
</evidence>
<accession>A0ABT4ANP3</accession>
<keyword evidence="3" id="KW-1185">Reference proteome</keyword>
<evidence type="ECO:0000256" key="1">
    <source>
        <dbReference type="SAM" id="MobiDB-lite"/>
    </source>
</evidence>
<gene>
    <name evidence="2" type="ORF">OV287_50900</name>
</gene>
<comment type="caution">
    <text evidence="2">The sequence shown here is derived from an EMBL/GenBank/DDBJ whole genome shotgun (WGS) entry which is preliminary data.</text>
</comment>
<evidence type="ECO:0008006" key="4">
    <source>
        <dbReference type="Google" id="ProtNLM"/>
    </source>
</evidence>
<feature type="region of interest" description="Disordered" evidence="1">
    <location>
        <begin position="31"/>
        <end position="61"/>
    </location>
</feature>
<protein>
    <recommendedName>
        <fullName evidence="4">DUF1444 family protein</fullName>
    </recommendedName>
</protein>
<organism evidence="2 3">
    <name type="scientific">Archangium lansingense</name>
    <dbReference type="NCBI Taxonomy" id="2995310"/>
    <lineage>
        <taxon>Bacteria</taxon>
        <taxon>Pseudomonadati</taxon>
        <taxon>Myxococcota</taxon>
        <taxon>Myxococcia</taxon>
        <taxon>Myxococcales</taxon>
        <taxon>Cystobacterineae</taxon>
        <taxon>Archangiaceae</taxon>
        <taxon>Archangium</taxon>
    </lineage>
</organism>
<feature type="compositionally biased region" description="Low complexity" evidence="1">
    <location>
        <begin position="36"/>
        <end position="46"/>
    </location>
</feature>
<proteinExistence type="predicted"/>
<dbReference type="EMBL" id="JAPNKA010000001">
    <property type="protein sequence ID" value="MCY1082789.1"/>
    <property type="molecule type" value="Genomic_DNA"/>
</dbReference>
<dbReference type="Proteomes" id="UP001207654">
    <property type="component" value="Unassembled WGS sequence"/>
</dbReference>
<name>A0ABT4ANP3_9BACT</name>
<evidence type="ECO:0000313" key="2">
    <source>
        <dbReference type="EMBL" id="MCY1082789.1"/>
    </source>
</evidence>